<name>X1RJ75_9ZZZZ</name>
<protein>
    <recommendedName>
        <fullName evidence="2">YutG/PgpA domain-containing protein</fullName>
    </recommendedName>
</protein>
<feature type="domain" description="YutG/PgpA" evidence="2">
    <location>
        <begin position="3"/>
        <end position="52"/>
    </location>
</feature>
<dbReference type="PANTHER" id="PTHR36305">
    <property type="entry name" value="PHOSPHATIDYLGLYCEROPHOSPHATASE A"/>
    <property type="match status" value="1"/>
</dbReference>
<feature type="transmembrane region" description="Helical" evidence="1">
    <location>
        <begin position="27"/>
        <end position="51"/>
    </location>
</feature>
<dbReference type="EMBL" id="BARW01009457">
    <property type="protein sequence ID" value="GAI80688.1"/>
    <property type="molecule type" value="Genomic_DNA"/>
</dbReference>
<organism evidence="3">
    <name type="scientific">marine sediment metagenome</name>
    <dbReference type="NCBI Taxonomy" id="412755"/>
    <lineage>
        <taxon>unclassified sequences</taxon>
        <taxon>metagenomes</taxon>
        <taxon>ecological metagenomes</taxon>
    </lineage>
</organism>
<dbReference type="GO" id="GO:0006629">
    <property type="term" value="P:lipid metabolic process"/>
    <property type="evidence" value="ECO:0007669"/>
    <property type="project" value="InterPro"/>
</dbReference>
<dbReference type="AlphaFoldDB" id="X1RJ75"/>
<dbReference type="GO" id="GO:0008962">
    <property type="term" value="F:phosphatidylglycerophosphatase activity"/>
    <property type="evidence" value="ECO:0007669"/>
    <property type="project" value="InterPro"/>
</dbReference>
<dbReference type="Pfam" id="PF04608">
    <property type="entry name" value="PgpA"/>
    <property type="match status" value="1"/>
</dbReference>
<gene>
    <name evidence="3" type="ORF">S12H4_19011</name>
</gene>
<keyword evidence="1" id="KW-0472">Membrane</keyword>
<feature type="non-terminal residue" evidence="3">
    <location>
        <position position="1"/>
    </location>
</feature>
<evidence type="ECO:0000256" key="1">
    <source>
        <dbReference type="SAM" id="Phobius"/>
    </source>
</evidence>
<evidence type="ECO:0000259" key="2">
    <source>
        <dbReference type="Pfam" id="PF04608"/>
    </source>
</evidence>
<dbReference type="InterPro" id="IPR026037">
    <property type="entry name" value="PgpA"/>
</dbReference>
<evidence type="ECO:0000313" key="3">
    <source>
        <dbReference type="EMBL" id="GAI80688.1"/>
    </source>
</evidence>
<keyword evidence="1" id="KW-1133">Transmembrane helix</keyword>
<comment type="caution">
    <text evidence="3">The sequence shown here is derived from an EMBL/GenBank/DDBJ whole genome shotgun (WGS) entry which is preliminary data.</text>
</comment>
<proteinExistence type="predicted"/>
<dbReference type="InterPro" id="IPR036681">
    <property type="entry name" value="PgpA-like_sf"/>
</dbReference>
<dbReference type="SUPFAM" id="SSF101307">
    <property type="entry name" value="YutG-like"/>
    <property type="match status" value="1"/>
</dbReference>
<dbReference type="PANTHER" id="PTHR36305:SF1">
    <property type="entry name" value="PHOSPHATIDYLGLYCEROPHOSPHATASE A"/>
    <property type="match status" value="1"/>
</dbReference>
<keyword evidence="1" id="KW-0812">Transmembrane</keyword>
<reference evidence="3" key="1">
    <citation type="journal article" date="2014" name="Front. Microbiol.">
        <title>High frequency of phylogenetically diverse reductive dehalogenase-homologous genes in deep subseafloor sedimentary metagenomes.</title>
        <authorList>
            <person name="Kawai M."/>
            <person name="Futagami T."/>
            <person name="Toyoda A."/>
            <person name="Takaki Y."/>
            <person name="Nishi S."/>
            <person name="Hori S."/>
            <person name="Arai W."/>
            <person name="Tsubouchi T."/>
            <person name="Morono Y."/>
            <person name="Uchiyama I."/>
            <person name="Ito T."/>
            <person name="Fujiyama A."/>
            <person name="Inagaki F."/>
            <person name="Takami H."/>
        </authorList>
    </citation>
    <scope>NUCLEOTIDE SEQUENCE</scope>
    <source>
        <strain evidence="3">Expedition CK06-06</strain>
    </source>
</reference>
<sequence>GLMVVGFIIYRLLDVIKVYPMKKLEMLAGGLGIMLDDICAGIITNIILHIIHTL</sequence>
<dbReference type="InterPro" id="IPR007686">
    <property type="entry name" value="YutG/PgpA"/>
</dbReference>
<accession>X1RJ75</accession>